<proteinExistence type="predicted"/>
<dbReference type="RefSeq" id="WP_104371076.1">
    <property type="nucleotide sequence ID" value="NZ_BFAV01000042.1"/>
</dbReference>
<dbReference type="EMBL" id="BFAV01000042">
    <property type="protein sequence ID" value="GBF32573.1"/>
    <property type="molecule type" value="Genomic_DNA"/>
</dbReference>
<dbReference type="Proteomes" id="UP000239549">
    <property type="component" value="Unassembled WGS sequence"/>
</dbReference>
<dbReference type="GO" id="GO:0016491">
    <property type="term" value="F:oxidoreductase activity"/>
    <property type="evidence" value="ECO:0007669"/>
    <property type="project" value="UniProtKB-KW"/>
</dbReference>
<evidence type="ECO:0000313" key="2">
    <source>
        <dbReference type="EMBL" id="GBF32573.1"/>
    </source>
</evidence>
<gene>
    <name evidence="2" type="ORF">DCCM_0769</name>
</gene>
<dbReference type="InterPro" id="IPR036010">
    <property type="entry name" value="2Fe-2S_ferredoxin-like_sf"/>
</dbReference>
<comment type="caution">
    <text evidence="2">The sequence shown here is derived from an EMBL/GenBank/DDBJ whole genome shotgun (WGS) entry which is preliminary data.</text>
</comment>
<sequence length="106" mass="11734">MLRIEGECGQEDSRCREEVEFVFDGRKFKGLAGEPIAAALLANGVRTLRRHEKSGRSRGIYCGIGHCYECRVTVDGVPGVRACITPLRKDMVISSGWERVAGIHEN</sequence>
<accession>A0A2L2XAA9</accession>
<dbReference type="SUPFAM" id="SSF54292">
    <property type="entry name" value="2Fe-2S ferredoxin-like"/>
    <property type="match status" value="1"/>
</dbReference>
<reference evidence="3" key="1">
    <citation type="submission" date="2018-02" db="EMBL/GenBank/DDBJ databases">
        <title>Genome sequence of Desulfocucumis palustris strain NAW-5.</title>
        <authorList>
            <person name="Watanabe M."/>
            <person name="Kojima H."/>
            <person name="Fukui M."/>
        </authorList>
    </citation>
    <scope>NUCLEOTIDE SEQUENCE [LARGE SCALE GENOMIC DNA]</scope>
    <source>
        <strain evidence="3">NAW-5</strain>
    </source>
</reference>
<name>A0A2L2XAA9_9FIRM</name>
<dbReference type="AlphaFoldDB" id="A0A2L2XAA9"/>
<protein>
    <submittedName>
        <fullName evidence="2">Sarcosine oxidase alpha subunit</fullName>
    </submittedName>
</protein>
<evidence type="ECO:0000256" key="1">
    <source>
        <dbReference type="ARBA" id="ARBA00023002"/>
    </source>
</evidence>
<dbReference type="Pfam" id="PF13510">
    <property type="entry name" value="Fer2_4"/>
    <property type="match status" value="1"/>
</dbReference>
<keyword evidence="1" id="KW-0560">Oxidoreductase</keyword>
<evidence type="ECO:0000313" key="3">
    <source>
        <dbReference type="Proteomes" id="UP000239549"/>
    </source>
</evidence>
<dbReference type="GO" id="GO:0051536">
    <property type="term" value="F:iron-sulfur cluster binding"/>
    <property type="evidence" value="ECO:0007669"/>
    <property type="project" value="InterPro"/>
</dbReference>
<keyword evidence="3" id="KW-1185">Reference proteome</keyword>
<dbReference type="Gene3D" id="3.10.20.440">
    <property type="entry name" value="2Fe-2S iron-sulphur cluster binding domain, sarcosine oxidase, alpha subunit, N-terminal domain"/>
    <property type="match status" value="1"/>
</dbReference>
<dbReference type="InterPro" id="IPR042204">
    <property type="entry name" value="2Fe-2S-bd_N"/>
</dbReference>
<organism evidence="2 3">
    <name type="scientific">Desulfocucumis palustris</name>
    <dbReference type="NCBI Taxonomy" id="1898651"/>
    <lineage>
        <taxon>Bacteria</taxon>
        <taxon>Bacillati</taxon>
        <taxon>Bacillota</taxon>
        <taxon>Clostridia</taxon>
        <taxon>Eubacteriales</taxon>
        <taxon>Desulfocucumaceae</taxon>
        <taxon>Desulfocucumis</taxon>
    </lineage>
</organism>
<dbReference type="OrthoDB" id="573392at2"/>